<accession>A0AC34GUZ9</accession>
<protein>
    <submittedName>
        <fullName evidence="2">Uncharacterized protein</fullName>
    </submittedName>
</protein>
<sequence>MLLKVLLVFVLFFSVSNGTPLKVPNADNGDLPQNPSDKSAYNFAIDI</sequence>
<dbReference type="WBParaSite" id="ES5_v2.g884.t1">
    <property type="protein sequence ID" value="ES5_v2.g884.t1"/>
    <property type="gene ID" value="ES5_v2.g884"/>
</dbReference>
<dbReference type="Proteomes" id="UP000887579">
    <property type="component" value="Unplaced"/>
</dbReference>
<evidence type="ECO:0000313" key="2">
    <source>
        <dbReference type="WBParaSite" id="ES5_v2.g884.t1"/>
    </source>
</evidence>
<reference evidence="2" key="1">
    <citation type="submission" date="2022-11" db="UniProtKB">
        <authorList>
            <consortium name="WormBaseParasite"/>
        </authorList>
    </citation>
    <scope>IDENTIFICATION</scope>
</reference>
<proteinExistence type="predicted"/>
<organism evidence="1 2">
    <name type="scientific">Panagrolaimus sp. ES5</name>
    <dbReference type="NCBI Taxonomy" id="591445"/>
    <lineage>
        <taxon>Eukaryota</taxon>
        <taxon>Metazoa</taxon>
        <taxon>Ecdysozoa</taxon>
        <taxon>Nematoda</taxon>
        <taxon>Chromadorea</taxon>
        <taxon>Rhabditida</taxon>
        <taxon>Tylenchina</taxon>
        <taxon>Panagrolaimomorpha</taxon>
        <taxon>Panagrolaimoidea</taxon>
        <taxon>Panagrolaimidae</taxon>
        <taxon>Panagrolaimus</taxon>
    </lineage>
</organism>
<name>A0AC34GUZ9_9BILA</name>
<evidence type="ECO:0000313" key="1">
    <source>
        <dbReference type="Proteomes" id="UP000887579"/>
    </source>
</evidence>